<reference evidence="1 2" key="1">
    <citation type="submission" date="2014-10" db="EMBL/GenBank/DDBJ databases">
        <title>Genome sequence of Pectobacterium carotovorum M022.</title>
        <authorList>
            <person name="Chan K.-G."/>
            <person name="Tan W.-S."/>
        </authorList>
    </citation>
    <scope>NUCLEOTIDE SEQUENCE [LARGE SCALE GENOMIC DNA]</scope>
    <source>
        <strain evidence="1 2">M022</strain>
    </source>
</reference>
<evidence type="ECO:0000313" key="1">
    <source>
        <dbReference type="EMBL" id="KHN49554.1"/>
    </source>
</evidence>
<evidence type="ECO:0000313" key="2">
    <source>
        <dbReference type="Proteomes" id="UP000053038"/>
    </source>
</evidence>
<dbReference type="AlphaFoldDB" id="A0A7V8IG69"/>
<dbReference type="EMBL" id="JSXC01000058">
    <property type="protein sequence ID" value="KHN49554.1"/>
    <property type="molecule type" value="Genomic_DNA"/>
</dbReference>
<gene>
    <name evidence="1" type="ORF">OI69_17760</name>
</gene>
<keyword evidence="2" id="KW-1185">Reference proteome</keyword>
<organism evidence="1 2">
    <name type="scientific">Pectobacterium fontis</name>
    <dbReference type="NCBI Taxonomy" id="2558042"/>
    <lineage>
        <taxon>Bacteria</taxon>
        <taxon>Pseudomonadati</taxon>
        <taxon>Pseudomonadota</taxon>
        <taxon>Gammaproteobacteria</taxon>
        <taxon>Enterobacterales</taxon>
        <taxon>Pectobacteriaceae</taxon>
        <taxon>Pectobacterium</taxon>
    </lineage>
</organism>
<sequence>MLVRIRVITWATMICKIYISLRYKFSIVIVSPFPTLKIITFPTLLHSQLSMRSINIRDRIPMFVSG</sequence>
<protein>
    <submittedName>
        <fullName evidence="1">Uncharacterized protein</fullName>
    </submittedName>
</protein>
<accession>A0A7V8IG69</accession>
<name>A0A7V8IG69_9GAMM</name>
<proteinExistence type="predicted"/>
<dbReference type="Proteomes" id="UP000053038">
    <property type="component" value="Unassembled WGS sequence"/>
</dbReference>
<comment type="caution">
    <text evidence="1">The sequence shown here is derived from an EMBL/GenBank/DDBJ whole genome shotgun (WGS) entry which is preliminary data.</text>
</comment>